<sequence>MYLPLTSRSIPLIILLSLLGGAMAAQSVPLVYPREHTGADCPEPPLPGLEELPVVATLPDPFAASDGSGRDTTLIGWRCRRAEILAEIQHYEVGRKPPRPDTLTARFDGDSLYVAVTRNGYTLQLSAAVALPAGAGPFPAVIGIGPGAGSLPPELFAERGIAQIAFNFSQVMANTQTRGAEPINHLYPEQTDMGAYAAWPWGVSRLIDGLELTQDVLPIDLSRLGVTGCSFAGKMALFAGAFDERIALTIAQEPGGGGGAAWRVSETLGEVETLGRTSHAWFKESMFQFANAVDRLPFDHHELMALIAPRAFLFLGNTDYEWLADESGYVSARAAHEVWKALGVADRFGFSINGGHGHCQLPAEQWPEVGAFIDKFLLGDQAADTEVMIHPFKTVDYARWMEW</sequence>
<accession>A0A2G0CAU4</accession>
<dbReference type="Gene3D" id="3.40.50.1820">
    <property type="entry name" value="alpha/beta hydrolase"/>
    <property type="match status" value="1"/>
</dbReference>
<gene>
    <name evidence="5" type="ORF">CGL56_17560</name>
</gene>
<proteinExistence type="predicted"/>
<dbReference type="InterPro" id="IPR029058">
    <property type="entry name" value="AB_hydrolase_fold"/>
</dbReference>
<name>A0A2G0CAU4_9BACT</name>
<evidence type="ECO:0000313" key="5">
    <source>
        <dbReference type="EMBL" id="PHK97088.1"/>
    </source>
</evidence>
<dbReference type="SUPFAM" id="SSF53474">
    <property type="entry name" value="alpha/beta-Hydrolases"/>
    <property type="match status" value="1"/>
</dbReference>
<evidence type="ECO:0000256" key="2">
    <source>
        <dbReference type="ARBA" id="ARBA00022729"/>
    </source>
</evidence>
<feature type="domain" description="4-O-methyl-glucuronoyl methylesterase-like" evidence="4">
    <location>
        <begin position="114"/>
        <end position="343"/>
    </location>
</feature>
<dbReference type="EMBL" id="PDLO01000013">
    <property type="protein sequence ID" value="PHK97088.1"/>
    <property type="molecule type" value="Genomic_DNA"/>
</dbReference>
<dbReference type="InterPro" id="IPR054579">
    <property type="entry name" value="GCE-like_dom"/>
</dbReference>
<dbReference type="OrthoDB" id="9809261at2"/>
<evidence type="ECO:0000256" key="3">
    <source>
        <dbReference type="ARBA" id="ARBA00022801"/>
    </source>
</evidence>
<keyword evidence="2" id="KW-0732">Signal</keyword>
<evidence type="ECO:0000259" key="4">
    <source>
        <dbReference type="Pfam" id="PF22244"/>
    </source>
</evidence>
<protein>
    <recommendedName>
        <fullName evidence="4">4-O-methyl-glucuronoyl methylesterase-like domain-containing protein</fullName>
    </recommendedName>
</protein>
<comment type="caution">
    <text evidence="5">The sequence shown here is derived from an EMBL/GenBank/DDBJ whole genome shotgun (WGS) entry which is preliminary data.</text>
</comment>
<reference evidence="5 6" key="1">
    <citation type="submission" date="2017-10" db="EMBL/GenBank/DDBJ databases">
        <title>The draft genome sequence of Lewinella marina KCTC 32374.</title>
        <authorList>
            <person name="Wang K."/>
        </authorList>
    </citation>
    <scope>NUCLEOTIDE SEQUENCE [LARGE SCALE GENOMIC DNA]</scope>
    <source>
        <strain evidence="5 6">MKG-38</strain>
    </source>
</reference>
<dbReference type="AlphaFoldDB" id="A0A2G0CAU4"/>
<evidence type="ECO:0000313" key="6">
    <source>
        <dbReference type="Proteomes" id="UP000226437"/>
    </source>
</evidence>
<evidence type="ECO:0000256" key="1">
    <source>
        <dbReference type="ARBA" id="ARBA00022487"/>
    </source>
</evidence>
<keyword evidence="3" id="KW-0378">Hydrolase</keyword>
<dbReference type="Proteomes" id="UP000226437">
    <property type="component" value="Unassembled WGS sequence"/>
</dbReference>
<keyword evidence="6" id="KW-1185">Reference proteome</keyword>
<dbReference type="Pfam" id="PF22244">
    <property type="entry name" value="GCE_fung"/>
    <property type="match status" value="1"/>
</dbReference>
<keyword evidence="1" id="KW-0719">Serine esterase</keyword>
<dbReference type="GO" id="GO:0052689">
    <property type="term" value="F:carboxylic ester hydrolase activity"/>
    <property type="evidence" value="ECO:0007669"/>
    <property type="project" value="UniProtKB-KW"/>
</dbReference>
<organism evidence="5 6">
    <name type="scientific">Neolewinella marina</name>
    <dbReference type="NCBI Taxonomy" id="438751"/>
    <lineage>
        <taxon>Bacteria</taxon>
        <taxon>Pseudomonadati</taxon>
        <taxon>Bacteroidota</taxon>
        <taxon>Saprospiria</taxon>
        <taxon>Saprospirales</taxon>
        <taxon>Lewinellaceae</taxon>
        <taxon>Neolewinella</taxon>
    </lineage>
</organism>